<name>A0A2J6RGD8_HYAVF</name>
<gene>
    <name evidence="2" type="ORF">L207DRAFT_78036</name>
</gene>
<accession>A0A2J6RGD8</accession>
<keyword evidence="3" id="KW-1185">Reference proteome</keyword>
<dbReference type="AlphaFoldDB" id="A0A2J6RGD8"/>
<organism evidence="2 3">
    <name type="scientific">Hyaloscypha variabilis (strain UAMH 11265 / GT02V1 / F)</name>
    <name type="common">Meliniomyces variabilis</name>
    <dbReference type="NCBI Taxonomy" id="1149755"/>
    <lineage>
        <taxon>Eukaryota</taxon>
        <taxon>Fungi</taxon>
        <taxon>Dikarya</taxon>
        <taxon>Ascomycota</taxon>
        <taxon>Pezizomycotina</taxon>
        <taxon>Leotiomycetes</taxon>
        <taxon>Helotiales</taxon>
        <taxon>Hyaloscyphaceae</taxon>
        <taxon>Hyaloscypha</taxon>
        <taxon>Hyaloscypha variabilis</taxon>
    </lineage>
</organism>
<proteinExistence type="predicted"/>
<feature type="compositionally biased region" description="Polar residues" evidence="1">
    <location>
        <begin position="173"/>
        <end position="196"/>
    </location>
</feature>
<protein>
    <submittedName>
        <fullName evidence="2">Uncharacterized protein</fullName>
    </submittedName>
</protein>
<dbReference type="Proteomes" id="UP000235786">
    <property type="component" value="Unassembled WGS sequence"/>
</dbReference>
<sequence>MCTPATLLWFSHFKYFLLKLVGYFKGRECSPRQRRVGPQALQLSVSHRYCLIRRARNSLLSLQSVPYPPLLCTLQNLHSQNQPITTPLQGETSLLERITLAASIPPSHCSLQALLLGSLFANIAGSFLSQYAASPARRRPPTPSRWLSTSMRKQQLAAKRRERYEVAPPCSQPQPLRSEQQQGFQKSDGTMSQWSATMQADRRIRVV</sequence>
<reference evidence="2 3" key="1">
    <citation type="submission" date="2016-04" db="EMBL/GenBank/DDBJ databases">
        <title>A degradative enzymes factory behind the ericoid mycorrhizal symbiosis.</title>
        <authorList>
            <consortium name="DOE Joint Genome Institute"/>
            <person name="Martino E."/>
            <person name="Morin E."/>
            <person name="Grelet G."/>
            <person name="Kuo A."/>
            <person name="Kohler A."/>
            <person name="Daghino S."/>
            <person name="Barry K."/>
            <person name="Choi C."/>
            <person name="Cichocki N."/>
            <person name="Clum A."/>
            <person name="Copeland A."/>
            <person name="Hainaut M."/>
            <person name="Haridas S."/>
            <person name="Labutti K."/>
            <person name="Lindquist E."/>
            <person name="Lipzen A."/>
            <person name="Khouja H.-R."/>
            <person name="Murat C."/>
            <person name="Ohm R."/>
            <person name="Olson A."/>
            <person name="Spatafora J."/>
            <person name="Veneault-Fourrey C."/>
            <person name="Henrissat B."/>
            <person name="Grigoriev I."/>
            <person name="Martin F."/>
            <person name="Perotto S."/>
        </authorList>
    </citation>
    <scope>NUCLEOTIDE SEQUENCE [LARGE SCALE GENOMIC DNA]</scope>
    <source>
        <strain evidence="2 3">F</strain>
    </source>
</reference>
<evidence type="ECO:0000256" key="1">
    <source>
        <dbReference type="SAM" id="MobiDB-lite"/>
    </source>
</evidence>
<evidence type="ECO:0000313" key="2">
    <source>
        <dbReference type="EMBL" id="PMD37577.1"/>
    </source>
</evidence>
<feature type="region of interest" description="Disordered" evidence="1">
    <location>
        <begin position="160"/>
        <end position="196"/>
    </location>
</feature>
<evidence type="ECO:0000313" key="3">
    <source>
        <dbReference type="Proteomes" id="UP000235786"/>
    </source>
</evidence>
<dbReference type="EMBL" id="KZ613949">
    <property type="protein sequence ID" value="PMD37577.1"/>
    <property type="molecule type" value="Genomic_DNA"/>
</dbReference>